<organism evidence="1 2">
    <name type="scientific">Phytophthora sojae (strain P6497)</name>
    <name type="common">Soybean stem and root rot agent</name>
    <name type="synonym">Phytophthora megasperma f. sp. glycines</name>
    <dbReference type="NCBI Taxonomy" id="1094619"/>
    <lineage>
        <taxon>Eukaryota</taxon>
        <taxon>Sar</taxon>
        <taxon>Stramenopiles</taxon>
        <taxon>Oomycota</taxon>
        <taxon>Peronosporomycetes</taxon>
        <taxon>Peronosporales</taxon>
        <taxon>Peronosporaceae</taxon>
        <taxon>Phytophthora</taxon>
    </lineage>
</organism>
<dbReference type="Proteomes" id="UP000002640">
    <property type="component" value="Unassembled WGS sequence"/>
</dbReference>
<proteinExistence type="predicted"/>
<name>G4ZDQ1_PHYSP</name>
<gene>
    <name evidence="1" type="ORF">PHYSODRAFT_332196</name>
</gene>
<dbReference type="EMBL" id="JH159154">
    <property type="protein sequence ID" value="EGZ18390.1"/>
    <property type="molecule type" value="Genomic_DNA"/>
</dbReference>
<evidence type="ECO:0000313" key="2">
    <source>
        <dbReference type="Proteomes" id="UP000002640"/>
    </source>
</evidence>
<dbReference type="AlphaFoldDB" id="G4ZDQ1"/>
<dbReference type="KEGG" id="psoj:PHYSODRAFT_332196"/>
<reference evidence="1 2" key="1">
    <citation type="journal article" date="2006" name="Science">
        <title>Phytophthora genome sequences uncover evolutionary origins and mechanisms of pathogenesis.</title>
        <authorList>
            <person name="Tyler B.M."/>
            <person name="Tripathy S."/>
            <person name="Zhang X."/>
            <person name="Dehal P."/>
            <person name="Jiang R.H."/>
            <person name="Aerts A."/>
            <person name="Arredondo F.D."/>
            <person name="Baxter L."/>
            <person name="Bensasson D."/>
            <person name="Beynon J.L."/>
            <person name="Chapman J."/>
            <person name="Damasceno C.M."/>
            <person name="Dorrance A.E."/>
            <person name="Dou D."/>
            <person name="Dickerman A.W."/>
            <person name="Dubchak I.L."/>
            <person name="Garbelotto M."/>
            <person name="Gijzen M."/>
            <person name="Gordon S.G."/>
            <person name="Govers F."/>
            <person name="Grunwald N.J."/>
            <person name="Huang W."/>
            <person name="Ivors K.L."/>
            <person name="Jones R.W."/>
            <person name="Kamoun S."/>
            <person name="Krampis K."/>
            <person name="Lamour K.H."/>
            <person name="Lee M.K."/>
            <person name="McDonald W.H."/>
            <person name="Medina M."/>
            <person name="Meijer H.J."/>
            <person name="Nordberg E.K."/>
            <person name="Maclean D.J."/>
            <person name="Ospina-Giraldo M.D."/>
            <person name="Morris P.F."/>
            <person name="Phuntumart V."/>
            <person name="Putnam N.H."/>
            <person name="Rash S."/>
            <person name="Rose J.K."/>
            <person name="Sakihama Y."/>
            <person name="Salamov A.A."/>
            <person name="Savidor A."/>
            <person name="Scheuring C.F."/>
            <person name="Smith B.M."/>
            <person name="Sobral B.W."/>
            <person name="Terry A."/>
            <person name="Torto-Alalibo T.A."/>
            <person name="Win J."/>
            <person name="Xu Z."/>
            <person name="Zhang H."/>
            <person name="Grigoriev I.V."/>
            <person name="Rokhsar D.S."/>
            <person name="Boore J.L."/>
        </authorList>
    </citation>
    <scope>NUCLEOTIDE SEQUENCE [LARGE SCALE GENOMIC DNA]</scope>
    <source>
        <strain evidence="1 2">P6497</strain>
    </source>
</reference>
<keyword evidence="2" id="KW-1185">Reference proteome</keyword>
<dbReference type="SMR" id="G4ZDQ1"/>
<dbReference type="GeneID" id="20646404"/>
<dbReference type="InParanoid" id="G4ZDQ1"/>
<accession>G4ZDQ1</accession>
<protein>
    <submittedName>
        <fullName evidence="1">Uncharacterized protein</fullName>
    </submittedName>
</protein>
<dbReference type="RefSeq" id="XP_009527448.1">
    <property type="nucleotide sequence ID" value="XM_009529153.1"/>
</dbReference>
<evidence type="ECO:0000313" key="1">
    <source>
        <dbReference type="EMBL" id="EGZ18390.1"/>
    </source>
</evidence>
<sequence length="110" mass="13075">MVKPSFPAFKEKEKEKHLMAPIEFCVPEEDKAKAMDELEAMKFDLEIPADKWKARVKPMLANYKMRTGNHHVPRDYVIPTHSRNNYWEEKDKGIQLGKLVYNHGWTRMMK</sequence>